<accession>A0A9N9APU3</accession>
<feature type="region of interest" description="Disordered" evidence="2">
    <location>
        <begin position="1"/>
        <end position="32"/>
    </location>
</feature>
<dbReference type="PANTHER" id="PTHR32046:SF12">
    <property type="entry name" value="AIG1-TYPE G DOMAIN-CONTAINING PROTEIN"/>
    <property type="match status" value="1"/>
</dbReference>
<dbReference type="OrthoDB" id="2611327at2759"/>
<comment type="caution">
    <text evidence="3">The sequence shown here is derived from an EMBL/GenBank/DDBJ whole genome shotgun (WGS) entry which is preliminary data.</text>
</comment>
<protein>
    <submittedName>
        <fullName evidence="3">7569_t:CDS:1</fullName>
    </submittedName>
</protein>
<name>A0A9N9APU3_9GLOM</name>
<dbReference type="InterPro" id="IPR027417">
    <property type="entry name" value="P-loop_NTPase"/>
</dbReference>
<feature type="coiled-coil region" evidence="1">
    <location>
        <begin position="344"/>
        <end position="387"/>
    </location>
</feature>
<feature type="compositionally biased region" description="Basic and acidic residues" evidence="2">
    <location>
        <begin position="16"/>
        <end position="30"/>
    </location>
</feature>
<dbReference type="EMBL" id="CAJVPS010001379">
    <property type="protein sequence ID" value="CAG8535757.1"/>
    <property type="molecule type" value="Genomic_DNA"/>
</dbReference>
<dbReference type="Gene3D" id="3.40.50.300">
    <property type="entry name" value="P-loop containing nucleotide triphosphate hydrolases"/>
    <property type="match status" value="1"/>
</dbReference>
<evidence type="ECO:0000313" key="4">
    <source>
        <dbReference type="Proteomes" id="UP000789508"/>
    </source>
</evidence>
<reference evidence="3" key="1">
    <citation type="submission" date="2021-06" db="EMBL/GenBank/DDBJ databases">
        <authorList>
            <person name="Kallberg Y."/>
            <person name="Tangrot J."/>
            <person name="Rosling A."/>
        </authorList>
    </citation>
    <scope>NUCLEOTIDE SEQUENCE</scope>
    <source>
        <strain evidence="3">FL130A</strain>
    </source>
</reference>
<keyword evidence="1" id="KW-0175">Coiled coil</keyword>
<gene>
    <name evidence="3" type="ORF">ALEPTO_LOCUS5161</name>
</gene>
<proteinExistence type="predicted"/>
<evidence type="ECO:0000256" key="1">
    <source>
        <dbReference type="SAM" id="Coils"/>
    </source>
</evidence>
<dbReference type="PANTHER" id="PTHR32046">
    <property type="entry name" value="G DOMAIN-CONTAINING PROTEIN"/>
    <property type="match status" value="1"/>
</dbReference>
<dbReference type="Proteomes" id="UP000789508">
    <property type="component" value="Unassembled WGS sequence"/>
</dbReference>
<dbReference type="SUPFAM" id="SSF52540">
    <property type="entry name" value="P-loop containing nucleoside triphosphate hydrolases"/>
    <property type="match status" value="1"/>
</dbReference>
<evidence type="ECO:0000256" key="2">
    <source>
        <dbReference type="SAM" id="MobiDB-lite"/>
    </source>
</evidence>
<dbReference type="AlphaFoldDB" id="A0A9N9APU3"/>
<evidence type="ECO:0000313" key="3">
    <source>
        <dbReference type="EMBL" id="CAG8535757.1"/>
    </source>
</evidence>
<organism evidence="3 4">
    <name type="scientific">Ambispora leptoticha</name>
    <dbReference type="NCBI Taxonomy" id="144679"/>
    <lineage>
        <taxon>Eukaryota</taxon>
        <taxon>Fungi</taxon>
        <taxon>Fungi incertae sedis</taxon>
        <taxon>Mucoromycota</taxon>
        <taxon>Glomeromycotina</taxon>
        <taxon>Glomeromycetes</taxon>
        <taxon>Archaeosporales</taxon>
        <taxon>Ambisporaceae</taxon>
        <taxon>Ambispora</taxon>
    </lineage>
</organism>
<keyword evidence="4" id="KW-1185">Reference proteome</keyword>
<sequence length="393" mass="44923">MRNDNNNQSDYGTRNNDNDFSHKPTRDKIDLPGTEPRVFKILLLGGTGTGKSTIINTMTNYFLDGTLDEPKIVIPSKYYKVTEKGIVEILQIFYMDNQAFCTNPEIWKDDESERHTVQFHWDKSIKTIGNLLKEITKLSATSTQAFENMRDFRNKIKSEIVKVTQDIANIQKVQDALDAAQKALQKTGDQKKSFANYTKTESIKLKKIVRVDYHSTVCTLHLTKDIVCHEGCGLSEVTVSGTDHFLSCYCMGSNQLCKECGCGPKSHFHDKVKLVEETKTMNKVLEDMKAQYDNANQQHQKYSSDANNYQSSLANLQAAANAKYEYIHKLCLDLSKICSRFNFVDELHANIESMRQDARTIQNINLRKNAEMEIQRLEKLANDLSLKRGRTFK</sequence>
<feature type="coiled-coil region" evidence="1">
    <location>
        <begin position="278"/>
        <end position="312"/>
    </location>
</feature>
<feature type="compositionally biased region" description="Polar residues" evidence="2">
    <location>
        <begin position="1"/>
        <end position="15"/>
    </location>
</feature>